<dbReference type="EMBL" id="CM016552">
    <property type="protein sequence ID" value="TKW37722.1"/>
    <property type="molecule type" value="Genomic_DNA"/>
</dbReference>
<gene>
    <name evidence="1" type="ORF">SEVIR_1G066466v2</name>
</gene>
<dbReference type="AlphaFoldDB" id="A0A4U6W6B0"/>
<reference evidence="1" key="1">
    <citation type="submission" date="2019-03" db="EMBL/GenBank/DDBJ databases">
        <title>WGS assembly of Setaria viridis.</title>
        <authorList>
            <person name="Huang P."/>
            <person name="Jenkins J."/>
            <person name="Grimwood J."/>
            <person name="Barry K."/>
            <person name="Healey A."/>
            <person name="Mamidi S."/>
            <person name="Sreedasyam A."/>
            <person name="Shu S."/>
            <person name="Feldman M."/>
            <person name="Wu J."/>
            <person name="Yu Y."/>
            <person name="Chen C."/>
            <person name="Johnson J."/>
            <person name="Rokhsar D."/>
            <person name="Baxter I."/>
            <person name="Schmutz J."/>
            <person name="Brutnell T."/>
            <person name="Kellogg E."/>
        </authorList>
    </citation>
    <scope>NUCLEOTIDE SEQUENCE [LARGE SCALE GENOMIC DNA]</scope>
</reference>
<name>A0A4U6W6B0_SETVI</name>
<evidence type="ECO:0000313" key="1">
    <source>
        <dbReference type="EMBL" id="TKW37722.1"/>
    </source>
</evidence>
<proteinExistence type="predicted"/>
<evidence type="ECO:0000313" key="2">
    <source>
        <dbReference type="Proteomes" id="UP000298652"/>
    </source>
</evidence>
<dbReference type="Gramene" id="TKW37722">
    <property type="protein sequence ID" value="TKW37722"/>
    <property type="gene ID" value="SEVIR_1G066466v2"/>
</dbReference>
<accession>A0A4U6W6B0</accession>
<protein>
    <submittedName>
        <fullName evidence="1">Uncharacterized protein</fullName>
    </submittedName>
</protein>
<dbReference type="Proteomes" id="UP000298652">
    <property type="component" value="Chromosome 1"/>
</dbReference>
<keyword evidence="2" id="KW-1185">Reference proteome</keyword>
<organism evidence="1 2">
    <name type="scientific">Setaria viridis</name>
    <name type="common">Green bristlegrass</name>
    <name type="synonym">Setaria italica subsp. viridis</name>
    <dbReference type="NCBI Taxonomy" id="4556"/>
    <lineage>
        <taxon>Eukaryota</taxon>
        <taxon>Viridiplantae</taxon>
        <taxon>Streptophyta</taxon>
        <taxon>Embryophyta</taxon>
        <taxon>Tracheophyta</taxon>
        <taxon>Spermatophyta</taxon>
        <taxon>Magnoliopsida</taxon>
        <taxon>Liliopsida</taxon>
        <taxon>Poales</taxon>
        <taxon>Poaceae</taxon>
        <taxon>PACMAD clade</taxon>
        <taxon>Panicoideae</taxon>
        <taxon>Panicodae</taxon>
        <taxon>Paniceae</taxon>
        <taxon>Cenchrinae</taxon>
        <taxon>Setaria</taxon>
    </lineage>
</organism>
<sequence>MYRISLNLCISSPFAVTTYLCGSHLHWLPNIGTLILHIFAVISQGGRNHFQLWRRTALRSTDRPVTPIAAQAQVGIPVLAMLSLHASHMKTCRCCGEQCIESGETGIWKTSRRFFPASCGQFWVPGFPGLCVSVWPLFLTPTPSNLRVFDIVLQLL</sequence>